<evidence type="ECO:0000256" key="3">
    <source>
        <dbReference type="SAM" id="MobiDB-lite"/>
    </source>
</evidence>
<evidence type="ECO:0000256" key="2">
    <source>
        <dbReference type="PROSITE-ProRule" id="PRU00176"/>
    </source>
</evidence>
<dbReference type="PANTHER" id="PTHR23003:SF53">
    <property type="entry name" value="SERINE-ARGININE PROTEIN 55-LIKE PROTEIN"/>
    <property type="match status" value="1"/>
</dbReference>
<proteinExistence type="evidence at transcript level"/>
<feature type="region of interest" description="Disordered" evidence="3">
    <location>
        <begin position="127"/>
        <end position="150"/>
    </location>
</feature>
<organism evidence="5">
    <name type="scientific">Ixodes ricinus</name>
    <name type="common">Common tick</name>
    <name type="synonym">Acarus ricinus</name>
    <dbReference type="NCBI Taxonomy" id="34613"/>
    <lineage>
        <taxon>Eukaryota</taxon>
        <taxon>Metazoa</taxon>
        <taxon>Ecdysozoa</taxon>
        <taxon>Arthropoda</taxon>
        <taxon>Chelicerata</taxon>
        <taxon>Arachnida</taxon>
        <taxon>Acari</taxon>
        <taxon>Parasitiformes</taxon>
        <taxon>Ixodida</taxon>
        <taxon>Ixodoidea</taxon>
        <taxon>Ixodidae</taxon>
        <taxon>Ixodinae</taxon>
        <taxon>Ixodes</taxon>
    </lineage>
</organism>
<keyword evidence="1 2" id="KW-0694">RNA-binding</keyword>
<dbReference type="GO" id="GO:0003729">
    <property type="term" value="F:mRNA binding"/>
    <property type="evidence" value="ECO:0007669"/>
    <property type="project" value="TreeGrafter"/>
</dbReference>
<evidence type="ECO:0000256" key="1">
    <source>
        <dbReference type="ARBA" id="ARBA00022884"/>
    </source>
</evidence>
<feature type="region of interest" description="Disordered" evidence="3">
    <location>
        <begin position="81"/>
        <end position="108"/>
    </location>
</feature>
<dbReference type="AlphaFoldDB" id="V5H4R1"/>
<dbReference type="InterPro" id="IPR035979">
    <property type="entry name" value="RBD_domain_sf"/>
</dbReference>
<name>V5H4R1_IXORI</name>
<reference evidence="5" key="1">
    <citation type="journal article" date="2015" name="Sci. Rep.">
        <title>Tissue- and time-dependent transcription in Ixodes ricinus salivary glands and midguts when blood feeding on the vertebrate host.</title>
        <authorList>
            <person name="Kotsyfakis M."/>
            <person name="Schwarz A."/>
            <person name="Erhart J."/>
            <person name="Ribeiro J.M."/>
        </authorList>
    </citation>
    <scope>NUCLEOTIDE SEQUENCE</scope>
    <source>
        <tissue evidence="5">Salivary gland and midgut</tissue>
    </source>
</reference>
<dbReference type="SMART" id="SM00360">
    <property type="entry name" value="RRM"/>
    <property type="match status" value="1"/>
</dbReference>
<dbReference type="InterPro" id="IPR000504">
    <property type="entry name" value="RRM_dom"/>
</dbReference>
<dbReference type="EMBL" id="GANP01006483">
    <property type="protein sequence ID" value="JAB77985.1"/>
    <property type="molecule type" value="mRNA"/>
</dbReference>
<feature type="domain" description="RRM" evidence="4">
    <location>
        <begin position="3"/>
        <end position="92"/>
    </location>
</feature>
<dbReference type="InterPro" id="IPR012677">
    <property type="entry name" value="Nucleotide-bd_a/b_plait_sf"/>
</dbReference>
<evidence type="ECO:0000313" key="5">
    <source>
        <dbReference type="EMBL" id="JAB77985.1"/>
    </source>
</evidence>
<dbReference type="InterPro" id="IPR050374">
    <property type="entry name" value="RRT5_SRSF_SR"/>
</dbReference>
<dbReference type="GO" id="GO:0005737">
    <property type="term" value="C:cytoplasm"/>
    <property type="evidence" value="ECO:0007669"/>
    <property type="project" value="TreeGrafter"/>
</dbReference>
<accession>V5H4R1</accession>
<dbReference type="Gene3D" id="3.30.70.330">
    <property type="match status" value="1"/>
</dbReference>
<dbReference type="Pfam" id="PF00076">
    <property type="entry name" value="RRM_1"/>
    <property type="match status" value="1"/>
</dbReference>
<protein>
    <submittedName>
        <fullName evidence="5">Putative alternative splicing factor</fullName>
    </submittedName>
</protein>
<evidence type="ECO:0000259" key="4">
    <source>
        <dbReference type="PROSITE" id="PS50102"/>
    </source>
</evidence>
<dbReference type="SUPFAM" id="SSF54928">
    <property type="entry name" value="RNA-binding domain, RBD"/>
    <property type="match status" value="1"/>
</dbReference>
<dbReference type="PROSITE" id="PS50102">
    <property type="entry name" value="RRM"/>
    <property type="match status" value="1"/>
</dbReference>
<sequence>MTTRVFIGHLSCQVREKDLDKFFKGYGRVGDIHLKNGFGFVEFDDHRDARRCHIRLERQRTARRTSISGVALRKQTWTGGKNRAVRVPTWRSPPPRRPFAPRDTRFGPPQRTEYQLIVENRKQPCQLAGPEGLHETGGGSDLCRCPQDQT</sequence>
<dbReference type="GO" id="GO:0005634">
    <property type="term" value="C:nucleus"/>
    <property type="evidence" value="ECO:0007669"/>
    <property type="project" value="TreeGrafter"/>
</dbReference>
<dbReference type="PANTHER" id="PTHR23003">
    <property type="entry name" value="RNA RECOGNITION MOTIF RRM DOMAIN CONTAINING PROTEIN"/>
    <property type="match status" value="1"/>
</dbReference>